<keyword evidence="5 8" id="KW-0812">Transmembrane</keyword>
<feature type="transmembrane region" description="Helical" evidence="8">
    <location>
        <begin position="285"/>
        <end position="301"/>
    </location>
</feature>
<evidence type="ECO:0000256" key="2">
    <source>
        <dbReference type="ARBA" id="ARBA00022475"/>
    </source>
</evidence>
<keyword evidence="3" id="KW-0328">Glycosyltransferase</keyword>
<proteinExistence type="predicted"/>
<evidence type="ECO:0000256" key="5">
    <source>
        <dbReference type="ARBA" id="ARBA00022692"/>
    </source>
</evidence>
<dbReference type="AlphaFoldDB" id="A0A0F9JAN9"/>
<dbReference type="InterPro" id="IPR050297">
    <property type="entry name" value="LipidA_mod_glycosyltrf_83"/>
</dbReference>
<keyword evidence="4" id="KW-0808">Transferase</keyword>
<feature type="transmembrane region" description="Helical" evidence="8">
    <location>
        <begin position="21"/>
        <end position="46"/>
    </location>
</feature>
<accession>A0A0F9JAN9</accession>
<feature type="transmembrane region" description="Helical" evidence="8">
    <location>
        <begin position="132"/>
        <end position="152"/>
    </location>
</feature>
<dbReference type="PANTHER" id="PTHR33908">
    <property type="entry name" value="MANNOSYLTRANSFERASE YKCB-RELATED"/>
    <property type="match status" value="1"/>
</dbReference>
<evidence type="ECO:0000256" key="3">
    <source>
        <dbReference type="ARBA" id="ARBA00022676"/>
    </source>
</evidence>
<organism evidence="9">
    <name type="scientific">marine sediment metagenome</name>
    <dbReference type="NCBI Taxonomy" id="412755"/>
    <lineage>
        <taxon>unclassified sequences</taxon>
        <taxon>metagenomes</taxon>
        <taxon>ecological metagenomes</taxon>
    </lineage>
</organism>
<evidence type="ECO:0000313" key="9">
    <source>
        <dbReference type="EMBL" id="KKL96172.1"/>
    </source>
</evidence>
<gene>
    <name evidence="9" type="ORF">LCGC14_1847150</name>
</gene>
<dbReference type="GO" id="GO:0016763">
    <property type="term" value="F:pentosyltransferase activity"/>
    <property type="evidence" value="ECO:0007669"/>
    <property type="project" value="TreeGrafter"/>
</dbReference>
<sequence>MCYFFKKIFPDNKSQTKEGRRLFMTLLYLIGLLIFVWSLLMAVIVVPDDWDAWAIWGAKAKVLALAQGPLENVIYFGHQDYPLLWPAVWAFSGWCSGGWEEHWSRGWGVLFMLLTAWQISTIIHRQTRHTKTALTGAILFLSIPMVPLVASWSYAEAPLWLMMTCCFGCLLRWRTDESKINLFLGALFAAAAAYTKNEGVLFALLGFLWVLATKSTRWRDAIFIYLIPFAILYAPWVYWTRISLDMSSHATVGLVFNTDAVMIALKRVPETMRLIGNMWLDIKQWNVVLGLIGLAMIFHLVKGKKHQWIDIMLPVSLLLGFLVIILFHSQNIGWQVGTSWNRLTIQAIPLFIIAIVINPSGFLKLSDGK</sequence>
<dbReference type="EMBL" id="LAZR01018502">
    <property type="protein sequence ID" value="KKL96172.1"/>
    <property type="molecule type" value="Genomic_DNA"/>
</dbReference>
<feature type="transmembrane region" description="Helical" evidence="8">
    <location>
        <begin position="347"/>
        <end position="365"/>
    </location>
</feature>
<keyword evidence="2" id="KW-1003">Cell membrane</keyword>
<evidence type="ECO:0000256" key="4">
    <source>
        <dbReference type="ARBA" id="ARBA00022679"/>
    </source>
</evidence>
<feature type="transmembrane region" description="Helical" evidence="8">
    <location>
        <begin position="222"/>
        <end position="239"/>
    </location>
</feature>
<keyword evidence="7 8" id="KW-0472">Membrane</keyword>
<name>A0A0F9JAN9_9ZZZZ</name>
<reference evidence="9" key="1">
    <citation type="journal article" date="2015" name="Nature">
        <title>Complex archaea that bridge the gap between prokaryotes and eukaryotes.</title>
        <authorList>
            <person name="Spang A."/>
            <person name="Saw J.H."/>
            <person name="Jorgensen S.L."/>
            <person name="Zaremba-Niedzwiedzka K."/>
            <person name="Martijn J."/>
            <person name="Lind A.E."/>
            <person name="van Eijk R."/>
            <person name="Schleper C."/>
            <person name="Guy L."/>
            <person name="Ettema T.J."/>
        </authorList>
    </citation>
    <scope>NUCLEOTIDE SEQUENCE</scope>
</reference>
<feature type="transmembrane region" description="Helical" evidence="8">
    <location>
        <begin position="182"/>
        <end position="210"/>
    </location>
</feature>
<evidence type="ECO:0000256" key="7">
    <source>
        <dbReference type="ARBA" id="ARBA00023136"/>
    </source>
</evidence>
<comment type="caution">
    <text evidence="9">The sequence shown here is derived from an EMBL/GenBank/DDBJ whole genome shotgun (WGS) entry which is preliminary data.</text>
</comment>
<comment type="subcellular location">
    <subcellularLocation>
        <location evidence="1">Cell membrane</location>
        <topology evidence="1">Multi-pass membrane protein</topology>
    </subcellularLocation>
</comment>
<dbReference type="PANTHER" id="PTHR33908:SF11">
    <property type="entry name" value="MEMBRANE PROTEIN"/>
    <property type="match status" value="1"/>
</dbReference>
<evidence type="ECO:0000256" key="6">
    <source>
        <dbReference type="ARBA" id="ARBA00022989"/>
    </source>
</evidence>
<dbReference type="GO" id="GO:0005886">
    <property type="term" value="C:plasma membrane"/>
    <property type="evidence" value="ECO:0007669"/>
    <property type="project" value="UniProtKB-SubCell"/>
</dbReference>
<dbReference type="GO" id="GO:0008610">
    <property type="term" value="P:lipid biosynthetic process"/>
    <property type="evidence" value="ECO:0007669"/>
    <property type="project" value="UniProtKB-ARBA"/>
</dbReference>
<feature type="transmembrane region" description="Helical" evidence="8">
    <location>
        <begin position="106"/>
        <end position="123"/>
    </location>
</feature>
<evidence type="ECO:0000256" key="8">
    <source>
        <dbReference type="SAM" id="Phobius"/>
    </source>
</evidence>
<evidence type="ECO:0008006" key="10">
    <source>
        <dbReference type="Google" id="ProtNLM"/>
    </source>
</evidence>
<keyword evidence="6 8" id="KW-1133">Transmembrane helix</keyword>
<feature type="transmembrane region" description="Helical" evidence="8">
    <location>
        <begin position="308"/>
        <end position="327"/>
    </location>
</feature>
<protein>
    <recommendedName>
        <fullName evidence="10">Glycosyltransferase RgtA/B/C/D-like domain-containing protein</fullName>
    </recommendedName>
</protein>
<evidence type="ECO:0000256" key="1">
    <source>
        <dbReference type="ARBA" id="ARBA00004651"/>
    </source>
</evidence>